<sequence>MSYAYLFKYIIIGDTGPPDPAQTRRCGSRKVMKRLQVCFCWNMGCRKTEDNIHLDFGSFSDGIPLGISHSSHITHLTSEYNGKERKPPLKELANINSLMLVLMAIACFSNLMVEGAGVVQQKLTTVSTQLRNPMAGPR</sequence>
<gene>
    <name evidence="1" type="ORF">EJB05_01361</name>
</gene>
<dbReference type="Proteomes" id="UP000324897">
    <property type="component" value="Chromosome 6"/>
</dbReference>
<dbReference type="EMBL" id="RWGY01000002">
    <property type="protein sequence ID" value="TVU50010.1"/>
    <property type="molecule type" value="Genomic_DNA"/>
</dbReference>
<accession>A0A5J9WRQ6</accession>
<organism evidence="1 2">
    <name type="scientific">Eragrostis curvula</name>
    <name type="common">weeping love grass</name>
    <dbReference type="NCBI Taxonomy" id="38414"/>
    <lineage>
        <taxon>Eukaryota</taxon>
        <taxon>Viridiplantae</taxon>
        <taxon>Streptophyta</taxon>
        <taxon>Embryophyta</taxon>
        <taxon>Tracheophyta</taxon>
        <taxon>Spermatophyta</taxon>
        <taxon>Magnoliopsida</taxon>
        <taxon>Liliopsida</taxon>
        <taxon>Poales</taxon>
        <taxon>Poaceae</taxon>
        <taxon>PACMAD clade</taxon>
        <taxon>Chloridoideae</taxon>
        <taxon>Eragrostideae</taxon>
        <taxon>Eragrostidinae</taxon>
        <taxon>Eragrostis</taxon>
    </lineage>
</organism>
<protein>
    <submittedName>
        <fullName evidence="1">Uncharacterized protein</fullName>
    </submittedName>
</protein>
<keyword evidence="2" id="KW-1185">Reference proteome</keyword>
<proteinExistence type="predicted"/>
<name>A0A5J9WRQ6_9POAL</name>
<dbReference type="AlphaFoldDB" id="A0A5J9WRQ6"/>
<reference evidence="1 2" key="1">
    <citation type="journal article" date="2019" name="Sci. Rep.">
        <title>A high-quality genome of Eragrostis curvula grass provides insights into Poaceae evolution and supports new strategies to enhance forage quality.</title>
        <authorList>
            <person name="Carballo J."/>
            <person name="Santos B.A.C.M."/>
            <person name="Zappacosta D."/>
            <person name="Garbus I."/>
            <person name="Selva J.P."/>
            <person name="Gallo C.A."/>
            <person name="Diaz A."/>
            <person name="Albertini E."/>
            <person name="Caccamo M."/>
            <person name="Echenique V."/>
        </authorList>
    </citation>
    <scope>NUCLEOTIDE SEQUENCE [LARGE SCALE GENOMIC DNA]</scope>
    <source>
        <strain evidence="2">cv. Victoria</strain>
        <tissue evidence="1">Leaf</tissue>
    </source>
</reference>
<comment type="caution">
    <text evidence="1">The sequence shown here is derived from an EMBL/GenBank/DDBJ whole genome shotgun (WGS) entry which is preliminary data.</text>
</comment>
<dbReference type="Gramene" id="TVU50010">
    <property type="protein sequence ID" value="TVU50010"/>
    <property type="gene ID" value="EJB05_01361"/>
</dbReference>
<evidence type="ECO:0000313" key="1">
    <source>
        <dbReference type="EMBL" id="TVU50010.1"/>
    </source>
</evidence>
<evidence type="ECO:0000313" key="2">
    <source>
        <dbReference type="Proteomes" id="UP000324897"/>
    </source>
</evidence>